<protein>
    <submittedName>
        <fullName evidence="2">Uncharacterized protein</fullName>
    </submittedName>
</protein>
<reference evidence="2" key="1">
    <citation type="submission" date="2020-03" db="EMBL/GenBank/DDBJ databases">
        <authorList>
            <person name="Chebbi M.A."/>
            <person name="Drezen J.M."/>
        </authorList>
    </citation>
    <scope>NUCLEOTIDE SEQUENCE</scope>
    <source>
        <tissue evidence="2">Whole body</tissue>
    </source>
</reference>
<dbReference type="EMBL" id="JAAOIC020000049">
    <property type="protein sequence ID" value="KAG8036192.1"/>
    <property type="molecule type" value="Genomic_DNA"/>
</dbReference>
<dbReference type="OrthoDB" id="7681487at2759"/>
<keyword evidence="3" id="KW-1185">Reference proteome</keyword>
<comment type="caution">
    <text evidence="2">The sequence shown here is derived from an EMBL/GenBank/DDBJ whole genome shotgun (WGS) entry which is preliminary data.</text>
</comment>
<evidence type="ECO:0000256" key="1">
    <source>
        <dbReference type="SAM" id="Coils"/>
    </source>
</evidence>
<evidence type="ECO:0000313" key="2">
    <source>
        <dbReference type="EMBL" id="KAG8036192.1"/>
    </source>
</evidence>
<organism evidence="2 3">
    <name type="scientific">Cotesia typhae</name>
    <dbReference type="NCBI Taxonomy" id="2053667"/>
    <lineage>
        <taxon>Eukaryota</taxon>
        <taxon>Metazoa</taxon>
        <taxon>Ecdysozoa</taxon>
        <taxon>Arthropoda</taxon>
        <taxon>Hexapoda</taxon>
        <taxon>Insecta</taxon>
        <taxon>Pterygota</taxon>
        <taxon>Neoptera</taxon>
        <taxon>Endopterygota</taxon>
        <taxon>Hymenoptera</taxon>
        <taxon>Apocrita</taxon>
        <taxon>Ichneumonoidea</taxon>
        <taxon>Braconidae</taxon>
        <taxon>Microgastrinae</taxon>
        <taxon>Cotesia</taxon>
    </lineage>
</organism>
<sequence>MSQLNNRNSYPTIPALVGDRVDSPEHSPSNYAGLSLDTIHFSDKRIRNKMIELNNFMITLSNYIDEVCHVLQNKYEKYIKDIKLENISTGFYKEFYKEYNTVITTYKKLISDLKSFSSDIRRDFTKVLEWMMNLDLSEQKYIKITKECDELERNRHVYQDNDFEVNSDRAKSRQLYWKKYFNLKSQKNMAAQQYKNQFADFNQFMVKISILISHITEGRIFYTPIINSQKDYTISLKDFVDEFGKLVSMTDASMKKKGEVIAKLINESMKNLDKTTEAFDVSAIMELKQIRLN</sequence>
<gene>
    <name evidence="2" type="ORF">G9C98_004772</name>
</gene>
<reference evidence="2" key="2">
    <citation type="submission" date="2021-04" db="EMBL/GenBank/DDBJ databases">
        <title>Genome-wide patterns of bracovirus chromosomal integration into multiple host tissues during parasitism.</title>
        <authorList>
            <person name="Chebbi M.A.C."/>
        </authorList>
    </citation>
    <scope>NUCLEOTIDE SEQUENCE</scope>
    <source>
        <tissue evidence="2">Whole body</tissue>
    </source>
</reference>
<feature type="coiled-coil region" evidence="1">
    <location>
        <begin position="134"/>
        <end position="161"/>
    </location>
</feature>
<evidence type="ECO:0000313" key="3">
    <source>
        <dbReference type="Proteomes" id="UP000729913"/>
    </source>
</evidence>
<keyword evidence="1" id="KW-0175">Coiled coil</keyword>
<dbReference type="Proteomes" id="UP000729913">
    <property type="component" value="Unassembled WGS sequence"/>
</dbReference>
<accession>A0A8J5QUL2</accession>
<proteinExistence type="predicted"/>
<dbReference type="AlphaFoldDB" id="A0A8J5QUL2"/>
<name>A0A8J5QUL2_9HYME</name>